<dbReference type="Proteomes" id="UP001595756">
    <property type="component" value="Unassembled WGS sequence"/>
</dbReference>
<evidence type="ECO:0000313" key="4">
    <source>
        <dbReference type="Proteomes" id="UP001595756"/>
    </source>
</evidence>
<dbReference type="PROSITE" id="PS51186">
    <property type="entry name" value="GNAT"/>
    <property type="match status" value="1"/>
</dbReference>
<comment type="caution">
    <text evidence="1">Lacks conserved residue(s) required for the propagation of feature annotation.</text>
</comment>
<dbReference type="PANTHER" id="PTHR11735">
    <property type="entry name" value="TRNA N6-ADENOSINE THREONYLCARBAMOYLTRANSFERASE"/>
    <property type="match status" value="1"/>
</dbReference>
<dbReference type="Gene3D" id="3.40.630.30">
    <property type="match status" value="1"/>
</dbReference>
<keyword evidence="1 3" id="KW-0012">Acyltransferase</keyword>
<keyword evidence="1" id="KW-0963">Cytoplasm</keyword>
<dbReference type="InterPro" id="IPR000905">
    <property type="entry name" value="Gcp-like_dom"/>
</dbReference>
<comment type="catalytic activity">
    <reaction evidence="1">
        <text>N-terminal L-alanyl-[ribosomal protein bS18] + acetyl-CoA = N-terminal N(alpha)-acetyl-L-alanyl-[ribosomal protein bS18] + CoA + H(+)</text>
        <dbReference type="Rhea" id="RHEA:43756"/>
        <dbReference type="Rhea" id="RHEA-COMP:10676"/>
        <dbReference type="Rhea" id="RHEA-COMP:10677"/>
        <dbReference type="ChEBI" id="CHEBI:15378"/>
        <dbReference type="ChEBI" id="CHEBI:57287"/>
        <dbReference type="ChEBI" id="CHEBI:57288"/>
        <dbReference type="ChEBI" id="CHEBI:64718"/>
        <dbReference type="ChEBI" id="CHEBI:83683"/>
        <dbReference type="EC" id="2.3.1.266"/>
    </reaction>
</comment>
<organism evidence="3 4">
    <name type="scientific">Castellaniella hirudinis</name>
    <dbReference type="NCBI Taxonomy" id="1144617"/>
    <lineage>
        <taxon>Bacteria</taxon>
        <taxon>Pseudomonadati</taxon>
        <taxon>Pseudomonadota</taxon>
        <taxon>Betaproteobacteria</taxon>
        <taxon>Burkholderiales</taxon>
        <taxon>Alcaligenaceae</taxon>
        <taxon>Castellaniella</taxon>
    </lineage>
</organism>
<feature type="binding site" evidence="1">
    <location>
        <begin position="330"/>
        <end position="332"/>
    </location>
    <ligand>
        <name>acetyl-CoA</name>
        <dbReference type="ChEBI" id="CHEBI:57288"/>
    </ligand>
</feature>
<comment type="subcellular location">
    <subcellularLocation>
        <location evidence="1">Cytoplasm</location>
    </subcellularLocation>
</comment>
<dbReference type="Pfam" id="PF00583">
    <property type="entry name" value="Acetyltransf_1"/>
    <property type="match status" value="1"/>
</dbReference>
<evidence type="ECO:0000313" key="3">
    <source>
        <dbReference type="EMBL" id="MFC4298212.1"/>
    </source>
</evidence>
<dbReference type="HAMAP" id="MF_02210">
    <property type="entry name" value="RimI"/>
    <property type="match status" value="1"/>
</dbReference>
<dbReference type="SUPFAM" id="SSF53067">
    <property type="entry name" value="Actin-like ATPase domain"/>
    <property type="match status" value="2"/>
</dbReference>
<keyword evidence="1 3" id="KW-0808">Transferase</keyword>
<feature type="binding site" evidence="1">
    <location>
        <position position="369"/>
    </location>
    <ligand>
        <name>acetyl-CoA</name>
        <dbReference type="ChEBI" id="CHEBI:57288"/>
    </ligand>
</feature>
<sequence>MDDFHILSFETSSTLCGVALLSRTDGRTRLRTALHEGRSAHAERILPMACDLLDQAGLDRRALSAIAFGQGPGGFTGLRVACGVAQGLAVALDVPVLPVDSLCAVALQGAGEDPAGVHVVLQDARMNEVYAAAYRADGAGWVTLQAPALLARADVAAWAARESAGWDMWAGGGWTVHGDALDVFPGLGDELEALGGRCTPVPPESVHAQAGTIARLAEQAWREGRAVDAALASPAYVRDKVAYTTVERAGGLGGNPLVDAATLTLHDMMPADVNEVAAIEGRVQSFPWTRKNFADGLAAGYRGWVVRRMGAMLGFALVMDAPDMAHLLVIGVRPDAQRQGVGARLLRHCIDHCRQTGQPALTLEVRPSNENAIAFYHQHGFAQVGLRRGYYPAVQGREDAWIMTLTVDAAQGNAGPGIARSWGRS</sequence>
<dbReference type="InterPro" id="IPR006464">
    <property type="entry name" value="AcTrfase_RimI/Ard1"/>
</dbReference>
<dbReference type="InterPro" id="IPR000182">
    <property type="entry name" value="GNAT_dom"/>
</dbReference>
<dbReference type="CDD" id="cd04301">
    <property type="entry name" value="NAT_SF"/>
    <property type="match status" value="1"/>
</dbReference>
<feature type="active site" description="Proton donor" evidence="1">
    <location>
        <position position="376"/>
    </location>
</feature>
<gene>
    <name evidence="3" type="primary">tsaB</name>
    <name evidence="1" type="synonym">rimI</name>
    <name evidence="3" type="ORF">ACFO0J_09195</name>
</gene>
<reference evidence="4" key="1">
    <citation type="journal article" date="2019" name="Int. J. Syst. Evol. Microbiol.">
        <title>The Global Catalogue of Microorganisms (GCM) 10K type strain sequencing project: providing services to taxonomists for standard genome sequencing and annotation.</title>
        <authorList>
            <consortium name="The Broad Institute Genomics Platform"/>
            <consortium name="The Broad Institute Genome Sequencing Center for Infectious Disease"/>
            <person name="Wu L."/>
            <person name="Ma J."/>
        </authorList>
    </citation>
    <scope>NUCLEOTIDE SEQUENCE [LARGE SCALE GENOMIC DNA]</scope>
    <source>
        <strain evidence="4">CGMCC 1.19029</strain>
    </source>
</reference>
<dbReference type="CDD" id="cd24032">
    <property type="entry name" value="ASKHA_NBD_TsaB"/>
    <property type="match status" value="1"/>
</dbReference>
<dbReference type="SUPFAM" id="SSF55729">
    <property type="entry name" value="Acyl-CoA N-acyltransferases (Nat)"/>
    <property type="match status" value="1"/>
</dbReference>
<dbReference type="Gene3D" id="3.30.420.40">
    <property type="match status" value="2"/>
</dbReference>
<dbReference type="InterPro" id="IPR016181">
    <property type="entry name" value="Acyl_CoA_acyltransferase"/>
</dbReference>
<dbReference type="EC" id="2.3.1.266" evidence="1"/>
<comment type="caution">
    <text evidence="3">The sequence shown here is derived from an EMBL/GenBank/DDBJ whole genome shotgun (WGS) entry which is preliminary data.</text>
</comment>
<protein>
    <recommendedName>
        <fullName evidence="1">[Ribosomal protein bS18]-alanine N-acetyltransferase</fullName>
        <ecNumber evidence="1">2.3.1.266</ecNumber>
    </recommendedName>
</protein>
<dbReference type="GO" id="GO:0061711">
    <property type="term" value="F:tRNA N(6)-L-threonylcarbamoyladenine synthase activity"/>
    <property type="evidence" value="ECO:0007669"/>
    <property type="project" value="UniProtKB-EC"/>
</dbReference>
<evidence type="ECO:0000256" key="1">
    <source>
        <dbReference type="HAMAP-Rule" id="MF_02210"/>
    </source>
</evidence>
<accession>A0ABV8RYF8</accession>
<comment type="similarity">
    <text evidence="1">Belongs to the acetyltransferase family. RimI subfamily.</text>
</comment>
<dbReference type="InterPro" id="IPR043129">
    <property type="entry name" value="ATPase_NBD"/>
</dbReference>
<dbReference type="RefSeq" id="WP_376812765.1">
    <property type="nucleotide sequence ID" value="NZ_JBHSDY010000005.1"/>
</dbReference>
<comment type="function">
    <text evidence="1">Acetylates the N-terminal alanine of ribosomal protein bS18.</text>
</comment>
<dbReference type="EMBL" id="JBHSDY010000005">
    <property type="protein sequence ID" value="MFC4298212.1"/>
    <property type="molecule type" value="Genomic_DNA"/>
</dbReference>
<dbReference type="NCBIfam" id="TIGR01575">
    <property type="entry name" value="rimI"/>
    <property type="match status" value="1"/>
</dbReference>
<dbReference type="PANTHER" id="PTHR11735:SF11">
    <property type="entry name" value="TRNA THREONYLCARBAMOYLADENOSINE BIOSYNTHESIS PROTEIN TSAB"/>
    <property type="match status" value="1"/>
</dbReference>
<name>A0ABV8RYF8_9BURK</name>
<dbReference type="NCBIfam" id="TIGR03725">
    <property type="entry name" value="T6A_YeaZ"/>
    <property type="match status" value="1"/>
</dbReference>
<keyword evidence="4" id="KW-1185">Reference proteome</keyword>
<dbReference type="InterPro" id="IPR043690">
    <property type="entry name" value="RimI"/>
</dbReference>
<evidence type="ECO:0000259" key="2">
    <source>
        <dbReference type="PROSITE" id="PS51186"/>
    </source>
</evidence>
<dbReference type="Pfam" id="PF00814">
    <property type="entry name" value="TsaD"/>
    <property type="match status" value="1"/>
</dbReference>
<feature type="active site" description="Proton acceptor" evidence="1">
    <location>
        <position position="364"/>
    </location>
</feature>
<proteinExistence type="inferred from homology"/>
<feature type="domain" description="N-acetyltransferase" evidence="2">
    <location>
        <begin position="263"/>
        <end position="408"/>
    </location>
</feature>
<dbReference type="InterPro" id="IPR022496">
    <property type="entry name" value="T6A_TsaB"/>
</dbReference>